<dbReference type="NCBIfam" id="NF006738">
    <property type="entry name" value="PRK09267.1-4"/>
    <property type="match status" value="1"/>
</dbReference>
<comment type="caution">
    <text evidence="11">The sequence shown here is derived from an EMBL/GenBank/DDBJ whole genome shotgun (WGS) entry which is preliminary data.</text>
</comment>
<name>A0A369WXV5_9GAMM</name>
<dbReference type="SUPFAM" id="SSF52218">
    <property type="entry name" value="Flavoproteins"/>
    <property type="match status" value="1"/>
</dbReference>
<dbReference type="GO" id="GO:0009055">
    <property type="term" value="F:electron transfer activity"/>
    <property type="evidence" value="ECO:0007669"/>
    <property type="project" value="UniProtKB-UniRule"/>
</dbReference>
<dbReference type="InterPro" id="IPR008254">
    <property type="entry name" value="Flavodoxin/NO_synth"/>
</dbReference>
<keyword evidence="12" id="KW-1185">Reference proteome</keyword>
<evidence type="ECO:0000256" key="5">
    <source>
        <dbReference type="ARBA" id="ARBA00022630"/>
    </source>
</evidence>
<evidence type="ECO:0000256" key="7">
    <source>
        <dbReference type="ARBA" id="ARBA00022982"/>
    </source>
</evidence>
<sequence length="168" mass="18721">MKIALIYGSTTGNTEDVAEKIQENLAGHEVQLFDVADASPAEACVFDRIIMGIPTWDYGEIQSEWEDVWEDLDELELNGKRIALFGLGDQIGYGDWFLDAMGKLHDKLVEAGAEMVGYWPNEGYDFSASVALTPDGKQFVGLALDEDCQSELTDERVSKWCKQVLAEF</sequence>
<dbReference type="NCBIfam" id="NF006739">
    <property type="entry name" value="PRK09267.1-5"/>
    <property type="match status" value="1"/>
</dbReference>
<gene>
    <name evidence="11" type="ORF">DV711_05505</name>
</gene>
<dbReference type="PROSITE" id="PS00201">
    <property type="entry name" value="FLAVODOXIN"/>
    <property type="match status" value="1"/>
</dbReference>
<evidence type="ECO:0000259" key="10">
    <source>
        <dbReference type="PROSITE" id="PS50902"/>
    </source>
</evidence>
<feature type="domain" description="Flavodoxin-like" evidence="10">
    <location>
        <begin position="3"/>
        <end position="165"/>
    </location>
</feature>
<dbReference type="Pfam" id="PF00258">
    <property type="entry name" value="Flavodoxin_1"/>
    <property type="match status" value="1"/>
</dbReference>
<evidence type="ECO:0000256" key="8">
    <source>
        <dbReference type="ARBA" id="ARBA00023231"/>
    </source>
</evidence>
<dbReference type="AlphaFoldDB" id="A0A369WXV5"/>
<dbReference type="PIRSF" id="PIRSF038996">
    <property type="entry name" value="FldA"/>
    <property type="match status" value="1"/>
</dbReference>
<organism evidence="11 12">
    <name type="scientific">Motiliproteus coralliicola</name>
    <dbReference type="NCBI Taxonomy" id="2283196"/>
    <lineage>
        <taxon>Bacteria</taxon>
        <taxon>Pseudomonadati</taxon>
        <taxon>Pseudomonadota</taxon>
        <taxon>Gammaproteobacteria</taxon>
        <taxon>Oceanospirillales</taxon>
        <taxon>Oceanospirillaceae</taxon>
        <taxon>Motiliproteus</taxon>
    </lineage>
</organism>
<accession>A0A369WXV5</accession>
<dbReference type="InterPro" id="IPR010086">
    <property type="entry name" value="Flavodoxin_lc"/>
</dbReference>
<evidence type="ECO:0000313" key="11">
    <source>
        <dbReference type="EMBL" id="RDE25354.1"/>
    </source>
</evidence>
<dbReference type="InterPro" id="IPR050619">
    <property type="entry name" value="Flavodoxin"/>
</dbReference>
<dbReference type="InterPro" id="IPR001226">
    <property type="entry name" value="Flavodoxin_CS"/>
</dbReference>
<dbReference type="OrthoDB" id="359268at2"/>
<dbReference type="EMBL" id="QQOH01000001">
    <property type="protein sequence ID" value="RDE25354.1"/>
    <property type="molecule type" value="Genomic_DNA"/>
</dbReference>
<evidence type="ECO:0000256" key="3">
    <source>
        <dbReference type="ARBA" id="ARBA00005267"/>
    </source>
</evidence>
<dbReference type="Gene3D" id="3.40.50.360">
    <property type="match status" value="1"/>
</dbReference>
<dbReference type="PROSITE" id="PS50902">
    <property type="entry name" value="FLAVODOXIN_LIKE"/>
    <property type="match status" value="1"/>
</dbReference>
<dbReference type="InterPro" id="IPR001094">
    <property type="entry name" value="Flavdoxin-like"/>
</dbReference>
<dbReference type="InterPro" id="IPR029039">
    <property type="entry name" value="Flavoprotein-like_sf"/>
</dbReference>
<dbReference type="GO" id="GO:0010181">
    <property type="term" value="F:FMN binding"/>
    <property type="evidence" value="ECO:0007669"/>
    <property type="project" value="UniProtKB-UniRule"/>
</dbReference>
<dbReference type="Proteomes" id="UP000253769">
    <property type="component" value="Unassembled WGS sequence"/>
</dbReference>
<keyword evidence="8" id="KW-0535">Nitrogen fixation</keyword>
<comment type="similarity">
    <text evidence="3 9">Belongs to the flavodoxin family.</text>
</comment>
<evidence type="ECO:0000256" key="9">
    <source>
        <dbReference type="PIRNR" id="PIRNR038996"/>
    </source>
</evidence>
<evidence type="ECO:0000256" key="6">
    <source>
        <dbReference type="ARBA" id="ARBA00022643"/>
    </source>
</evidence>
<dbReference type="PANTHER" id="PTHR42809">
    <property type="entry name" value="FLAVODOXIN 2"/>
    <property type="match status" value="1"/>
</dbReference>
<keyword evidence="5 9" id="KW-0285">Flavoprotein</keyword>
<evidence type="ECO:0000256" key="1">
    <source>
        <dbReference type="ARBA" id="ARBA00001917"/>
    </source>
</evidence>
<evidence type="ECO:0000256" key="4">
    <source>
        <dbReference type="ARBA" id="ARBA00022448"/>
    </source>
</evidence>
<keyword evidence="7 9" id="KW-0249">Electron transport</keyword>
<keyword evidence="6 9" id="KW-0288">FMN</keyword>
<dbReference type="PRINTS" id="PR00369">
    <property type="entry name" value="FLAVODOXIN"/>
</dbReference>
<proteinExistence type="inferred from homology"/>
<dbReference type="PANTHER" id="PTHR42809:SF3">
    <property type="entry name" value="FLAVODOXIN 2"/>
    <property type="match status" value="1"/>
</dbReference>
<dbReference type="NCBIfam" id="TIGR01752">
    <property type="entry name" value="flav_long"/>
    <property type="match status" value="1"/>
</dbReference>
<reference evidence="11 12" key="1">
    <citation type="submission" date="2018-07" db="EMBL/GenBank/DDBJ databases">
        <title>Motiliproteus coralliicola sp. nov., a bacterium isolated from Coral.</title>
        <authorList>
            <person name="Wang G."/>
        </authorList>
    </citation>
    <scope>NUCLEOTIDE SEQUENCE [LARGE SCALE GENOMIC DNA]</scope>
    <source>
        <strain evidence="11 12">C34</strain>
    </source>
</reference>
<comment type="function">
    <text evidence="2 9">Low-potential electron donor to a number of redox enzymes.</text>
</comment>
<comment type="cofactor">
    <cofactor evidence="1 9">
        <name>FMN</name>
        <dbReference type="ChEBI" id="CHEBI:58210"/>
    </cofactor>
</comment>
<protein>
    <recommendedName>
        <fullName evidence="9">Flavodoxin</fullName>
    </recommendedName>
</protein>
<keyword evidence="4 9" id="KW-0813">Transport</keyword>
<evidence type="ECO:0000313" key="12">
    <source>
        <dbReference type="Proteomes" id="UP000253769"/>
    </source>
</evidence>
<evidence type="ECO:0000256" key="2">
    <source>
        <dbReference type="ARBA" id="ARBA00003297"/>
    </source>
</evidence>
<dbReference type="NCBIfam" id="NF009023">
    <property type="entry name" value="PRK12359.1"/>
    <property type="match status" value="1"/>
</dbReference>